<name>A0A7C3ISL4_9CREN</name>
<accession>A0A7C3ISL4</accession>
<dbReference type="AlphaFoldDB" id="A0A7C3ISL4"/>
<dbReference type="EMBL" id="DSTX01000002">
    <property type="protein sequence ID" value="HFK20272.1"/>
    <property type="molecule type" value="Genomic_DNA"/>
</dbReference>
<dbReference type="PANTHER" id="PTHR38597">
    <property type="entry name" value="BLL3834 PROTEIN"/>
    <property type="match status" value="1"/>
</dbReference>
<dbReference type="InterPro" id="IPR008482">
    <property type="entry name" value="DUF763"/>
</dbReference>
<sequence>MLNTGTAHLPLHGGYAPRWLLKRMQEMARGIALIMLDDFGRGEFLRRISDPFWFQAFGCVLGFDWHSSGVTTVVTGVLKAAIDPSETGIAVCGGKGVRSRAVPKEIVKFGEAMGLSTGTIDSMVYTSRIAAKVDNSAIQAGYHLYHHCFIMTEDAKWAIVQQGMNPANKMARRYHWLSDDTSDLVVEPHKGIVGRRERNVLNMTARDSEECRKASLDIARSDPAKLKKQVFRSADLRQTPLERWMGRNVLVMPWHINWPALESAYNFQPKNYEGLLALNGIGPSTIRGLALISDLVYGAQPCWQDPVKYSFAFGGKDGVPFPVKREEMDEAIAYLDSAIKNARLGDKEKRNALKRLKYIASLAGYL</sequence>
<reference evidence="1" key="1">
    <citation type="journal article" date="2020" name="mSystems">
        <title>Genome- and Community-Level Interaction Insights into Carbon Utilization and Element Cycling Functions of Hydrothermarchaeota in Hydrothermal Sediment.</title>
        <authorList>
            <person name="Zhou Z."/>
            <person name="Liu Y."/>
            <person name="Xu W."/>
            <person name="Pan J."/>
            <person name="Luo Z.H."/>
            <person name="Li M."/>
        </authorList>
    </citation>
    <scope>NUCLEOTIDE SEQUENCE [LARGE SCALE GENOMIC DNA]</scope>
    <source>
        <strain evidence="1">SpSt-468</strain>
    </source>
</reference>
<proteinExistence type="predicted"/>
<dbReference type="PANTHER" id="PTHR38597:SF1">
    <property type="entry name" value="BLL3834 PROTEIN"/>
    <property type="match status" value="1"/>
</dbReference>
<comment type="caution">
    <text evidence="1">The sequence shown here is derived from an EMBL/GenBank/DDBJ whole genome shotgun (WGS) entry which is preliminary data.</text>
</comment>
<dbReference type="Pfam" id="PF05559">
    <property type="entry name" value="DUF763"/>
    <property type="match status" value="1"/>
</dbReference>
<gene>
    <name evidence="1" type="ORF">ENS19_03225</name>
</gene>
<organism evidence="1">
    <name type="scientific">Candidatus Methanomethylicus mesodigestus</name>
    <dbReference type="NCBI Taxonomy" id="1867258"/>
    <lineage>
        <taxon>Archaea</taxon>
        <taxon>Thermoproteota</taxon>
        <taxon>Methanosuratincolia</taxon>
        <taxon>Candidatus Methanomethylicales</taxon>
        <taxon>Candidatus Methanomethylicaceae</taxon>
        <taxon>Candidatus Methanomethylicus</taxon>
    </lineage>
</organism>
<protein>
    <submittedName>
        <fullName evidence="1">DUF763 domain-containing protein</fullName>
    </submittedName>
</protein>
<evidence type="ECO:0000313" key="1">
    <source>
        <dbReference type="EMBL" id="HFK20272.1"/>
    </source>
</evidence>